<dbReference type="GO" id="GO:0000287">
    <property type="term" value="F:magnesium ion binding"/>
    <property type="evidence" value="ECO:0007669"/>
    <property type="project" value="TreeGrafter"/>
</dbReference>
<feature type="transmembrane region" description="Helical" evidence="12">
    <location>
        <begin position="300"/>
        <end position="320"/>
    </location>
</feature>
<dbReference type="InterPro" id="IPR002523">
    <property type="entry name" value="MgTranspt_CorA/ZnTranspt_ZntB"/>
</dbReference>
<evidence type="ECO:0000256" key="9">
    <source>
        <dbReference type="ARBA" id="ARBA00023136"/>
    </source>
</evidence>
<keyword evidence="4" id="KW-1003">Cell membrane</keyword>
<dbReference type="SUPFAM" id="SSF144083">
    <property type="entry name" value="Magnesium transport protein CorA, transmembrane region"/>
    <property type="match status" value="1"/>
</dbReference>
<evidence type="ECO:0000256" key="8">
    <source>
        <dbReference type="ARBA" id="ARBA00023065"/>
    </source>
</evidence>
<keyword evidence="6" id="KW-0460">Magnesium</keyword>
<dbReference type="EMBL" id="RSCM01000018">
    <property type="protein sequence ID" value="RUS93555.1"/>
    <property type="molecule type" value="Genomic_DNA"/>
</dbReference>
<dbReference type="Gene3D" id="1.20.58.340">
    <property type="entry name" value="Magnesium transport protein CorA, transmembrane region"/>
    <property type="match status" value="2"/>
</dbReference>
<evidence type="ECO:0000256" key="5">
    <source>
        <dbReference type="ARBA" id="ARBA00022692"/>
    </source>
</evidence>
<evidence type="ECO:0000256" key="2">
    <source>
        <dbReference type="ARBA" id="ARBA00009765"/>
    </source>
</evidence>
<evidence type="ECO:0000256" key="6">
    <source>
        <dbReference type="ARBA" id="ARBA00022842"/>
    </source>
</evidence>
<feature type="transmembrane region" description="Helical" evidence="12">
    <location>
        <begin position="269"/>
        <end position="288"/>
    </location>
</feature>
<dbReference type="FunFam" id="1.20.58.340:FF:000004">
    <property type="entry name" value="Magnesium transport protein CorA"/>
    <property type="match status" value="1"/>
</dbReference>
<dbReference type="GO" id="GO:0015095">
    <property type="term" value="F:magnesium ion transmembrane transporter activity"/>
    <property type="evidence" value="ECO:0007669"/>
    <property type="project" value="TreeGrafter"/>
</dbReference>
<accession>A0A433UIB0</accession>
<dbReference type="Gene3D" id="3.30.460.20">
    <property type="entry name" value="CorA soluble domain-like"/>
    <property type="match status" value="1"/>
</dbReference>
<proteinExistence type="inferred from homology"/>
<comment type="similarity">
    <text evidence="2">Belongs to the CorA metal ion transporter (MIT) (TC 1.A.35) family.</text>
</comment>
<dbReference type="GO" id="GO:0050897">
    <property type="term" value="F:cobalt ion binding"/>
    <property type="evidence" value="ECO:0007669"/>
    <property type="project" value="TreeGrafter"/>
</dbReference>
<dbReference type="OrthoDB" id="9803416at2"/>
<keyword evidence="7 12" id="KW-1133">Transmembrane helix</keyword>
<dbReference type="InterPro" id="IPR045863">
    <property type="entry name" value="CorA_TM1_TM2"/>
</dbReference>
<keyword evidence="8" id="KW-0406">Ion transport</keyword>
<comment type="function">
    <text evidence="11">Mediates influx of magnesium ions. Alternates between open and closed states. Activated by low cytoplasmic Mg(2+) levels. Inactive when cytoplasmic Mg(2+) levels are high.</text>
</comment>
<dbReference type="AlphaFoldDB" id="A0A433UIB0"/>
<dbReference type="Pfam" id="PF01544">
    <property type="entry name" value="CorA"/>
    <property type="match status" value="1"/>
</dbReference>
<dbReference type="PANTHER" id="PTHR46494:SF1">
    <property type="entry name" value="CORA FAMILY METAL ION TRANSPORTER (EUROFUNG)"/>
    <property type="match status" value="1"/>
</dbReference>
<sequence>MLNLLTFSQNKLELFTTRDVDVVLTKIDNSCNIWLRCINFRDRTGTARIIKYFGLDPSRVDMIFNHSPIGIDEDMEDCLFNSYEILTHHIKNREFEIARGSIVVGTNFIITFEITEVKIFSILANNLQKRNLDIEKWGVDYILYLIFKDILNNYHTVFDYISRKLDDLEDEVLDKLGNDSTYQKIATMRQSTRVGRRNFQSIKSLLAIMDYDDFQWITPPVKALFNQELVHHIDNLWQEYLALRAWMSELMEIQRDNVASETSERINRLTILSSIFLPITFISGFYGMNFKYMPELEQPWAYPAVISVMALIVISSIVYAKRQRWL</sequence>
<comment type="caution">
    <text evidence="13">The sequence shown here is derived from an EMBL/GenBank/DDBJ whole genome shotgun (WGS) entry which is preliminary data.</text>
</comment>
<dbReference type="PANTHER" id="PTHR46494">
    <property type="entry name" value="CORA FAMILY METAL ION TRANSPORTER (EUROFUNG)"/>
    <property type="match status" value="1"/>
</dbReference>
<dbReference type="Proteomes" id="UP000276103">
    <property type="component" value="Unassembled WGS sequence"/>
</dbReference>
<comment type="catalytic activity">
    <reaction evidence="10">
        <text>Mg(2+)(in) = Mg(2+)(out)</text>
        <dbReference type="Rhea" id="RHEA:29827"/>
        <dbReference type="ChEBI" id="CHEBI:18420"/>
    </reaction>
</comment>
<evidence type="ECO:0000313" key="13">
    <source>
        <dbReference type="EMBL" id="RUS93555.1"/>
    </source>
</evidence>
<organism evidence="13 14">
    <name type="scientific">Trichormus variabilis SAG 1403-4b</name>
    <dbReference type="NCBI Taxonomy" id="447716"/>
    <lineage>
        <taxon>Bacteria</taxon>
        <taxon>Bacillati</taxon>
        <taxon>Cyanobacteriota</taxon>
        <taxon>Cyanophyceae</taxon>
        <taxon>Nostocales</taxon>
        <taxon>Nostocaceae</taxon>
        <taxon>Trichormus</taxon>
    </lineage>
</organism>
<name>A0A433UIB0_ANAVA</name>
<keyword evidence="3" id="KW-0813">Transport</keyword>
<dbReference type="SUPFAM" id="SSF143865">
    <property type="entry name" value="CorA soluble domain-like"/>
    <property type="match status" value="1"/>
</dbReference>
<comment type="subcellular location">
    <subcellularLocation>
        <location evidence="1">Cell membrane</location>
        <topology evidence="1">Multi-pass membrane protein</topology>
    </subcellularLocation>
</comment>
<evidence type="ECO:0000256" key="1">
    <source>
        <dbReference type="ARBA" id="ARBA00004651"/>
    </source>
</evidence>
<gene>
    <name evidence="13" type="ORF">DSM107003_43510</name>
</gene>
<evidence type="ECO:0000256" key="7">
    <source>
        <dbReference type="ARBA" id="ARBA00022989"/>
    </source>
</evidence>
<evidence type="ECO:0000256" key="12">
    <source>
        <dbReference type="SAM" id="Phobius"/>
    </source>
</evidence>
<keyword evidence="14" id="KW-1185">Reference proteome</keyword>
<reference evidence="13 14" key="1">
    <citation type="journal article" date="2019" name="Genome Biol. Evol.">
        <title>Day and night: Metabolic profiles and evolutionary relationships of six axenic non-marine cyanobacteria.</title>
        <authorList>
            <person name="Will S.E."/>
            <person name="Henke P."/>
            <person name="Boedeker C."/>
            <person name="Huang S."/>
            <person name="Brinkmann H."/>
            <person name="Rohde M."/>
            <person name="Jarek M."/>
            <person name="Friedl T."/>
            <person name="Seufert S."/>
            <person name="Schumacher M."/>
            <person name="Overmann J."/>
            <person name="Neumann-Schaal M."/>
            <person name="Petersen J."/>
        </authorList>
    </citation>
    <scope>NUCLEOTIDE SEQUENCE [LARGE SCALE GENOMIC DNA]</scope>
    <source>
        <strain evidence="13 14">SAG 1403-4b</strain>
    </source>
</reference>
<dbReference type="GO" id="GO:0005886">
    <property type="term" value="C:plasma membrane"/>
    <property type="evidence" value="ECO:0007669"/>
    <property type="project" value="UniProtKB-SubCell"/>
</dbReference>
<dbReference type="InterPro" id="IPR045861">
    <property type="entry name" value="CorA_cytoplasmic_dom"/>
</dbReference>
<evidence type="ECO:0000256" key="3">
    <source>
        <dbReference type="ARBA" id="ARBA00022448"/>
    </source>
</evidence>
<evidence type="ECO:0000313" key="14">
    <source>
        <dbReference type="Proteomes" id="UP000276103"/>
    </source>
</evidence>
<evidence type="ECO:0000256" key="11">
    <source>
        <dbReference type="ARBA" id="ARBA00045497"/>
    </source>
</evidence>
<evidence type="ECO:0000256" key="10">
    <source>
        <dbReference type="ARBA" id="ARBA00034269"/>
    </source>
</evidence>
<keyword evidence="5 12" id="KW-0812">Transmembrane</keyword>
<evidence type="ECO:0000256" key="4">
    <source>
        <dbReference type="ARBA" id="ARBA00022475"/>
    </source>
</evidence>
<dbReference type="RefSeq" id="WP_127056158.1">
    <property type="nucleotide sequence ID" value="NZ_RSCM01000018.1"/>
</dbReference>
<dbReference type="GO" id="GO:0015087">
    <property type="term" value="F:cobalt ion transmembrane transporter activity"/>
    <property type="evidence" value="ECO:0007669"/>
    <property type="project" value="TreeGrafter"/>
</dbReference>
<keyword evidence="9 12" id="KW-0472">Membrane</keyword>
<protein>
    <submittedName>
        <fullName evidence="13">Magnesium and cobalt transport protein CorA</fullName>
    </submittedName>
</protein>